<keyword evidence="9 10" id="KW-0998">Cell outer membrane</keyword>
<evidence type="ECO:0000256" key="12">
    <source>
        <dbReference type="SAM" id="SignalP"/>
    </source>
</evidence>
<dbReference type="InterPro" id="IPR000531">
    <property type="entry name" value="Beta-barrel_TonB"/>
</dbReference>
<evidence type="ECO:0000256" key="8">
    <source>
        <dbReference type="ARBA" id="ARBA00023170"/>
    </source>
</evidence>
<keyword evidence="6 11" id="KW-0798">TonB box</keyword>
<dbReference type="Gene3D" id="2.60.40.1120">
    <property type="entry name" value="Carboxypeptidase-like, regulatory domain"/>
    <property type="match status" value="1"/>
</dbReference>
<dbReference type="Proteomes" id="UP000616346">
    <property type="component" value="Unassembled WGS sequence"/>
</dbReference>
<keyword evidence="7 10" id="KW-0472">Membrane</keyword>
<dbReference type="PANTHER" id="PTHR30069:SF29">
    <property type="entry name" value="HEMOGLOBIN AND HEMOGLOBIN-HAPTOGLOBIN-BINDING PROTEIN 1-RELATED"/>
    <property type="match status" value="1"/>
</dbReference>
<dbReference type="EMBL" id="JACSPQ010000002">
    <property type="protein sequence ID" value="MBD8001880.1"/>
    <property type="molecule type" value="Genomic_DNA"/>
</dbReference>
<evidence type="ECO:0000256" key="4">
    <source>
        <dbReference type="ARBA" id="ARBA00022692"/>
    </source>
</evidence>
<evidence type="ECO:0000256" key="2">
    <source>
        <dbReference type="ARBA" id="ARBA00022448"/>
    </source>
</evidence>
<keyword evidence="4 10" id="KW-0812">Transmembrane</keyword>
<feature type="chain" id="PRO_5047249350" evidence="12">
    <location>
        <begin position="26"/>
        <end position="1030"/>
    </location>
</feature>
<dbReference type="SUPFAM" id="SSF56935">
    <property type="entry name" value="Porins"/>
    <property type="match status" value="1"/>
</dbReference>
<evidence type="ECO:0000313" key="16">
    <source>
        <dbReference type="Proteomes" id="UP000616346"/>
    </source>
</evidence>
<dbReference type="PANTHER" id="PTHR30069">
    <property type="entry name" value="TONB-DEPENDENT OUTER MEMBRANE RECEPTOR"/>
    <property type="match status" value="1"/>
</dbReference>
<keyword evidence="16" id="KW-1185">Reference proteome</keyword>
<reference evidence="15 16" key="1">
    <citation type="submission" date="2020-08" db="EMBL/GenBank/DDBJ databases">
        <title>A Genomic Blueprint of the Chicken Gut Microbiome.</title>
        <authorList>
            <person name="Gilroy R."/>
            <person name="Ravi A."/>
            <person name="Getino M."/>
            <person name="Pursley I."/>
            <person name="Horton D.L."/>
            <person name="Alikhan N.-F."/>
            <person name="Baker D."/>
            <person name="Gharbi K."/>
            <person name="Hall N."/>
            <person name="Watson M."/>
            <person name="Adriaenssens E.M."/>
            <person name="Foster-Nyarko E."/>
            <person name="Jarju S."/>
            <person name="Secka A."/>
            <person name="Antonio M."/>
            <person name="Oren A."/>
            <person name="Chaudhuri R."/>
            <person name="La Ragione R.M."/>
            <person name="Hildebrand F."/>
            <person name="Pallen M.J."/>
        </authorList>
    </citation>
    <scope>NUCLEOTIDE SEQUENCE [LARGE SCALE GENOMIC DNA]</scope>
    <source>
        <strain evidence="15 16">Sa1YUN3</strain>
    </source>
</reference>
<evidence type="ECO:0000256" key="11">
    <source>
        <dbReference type="RuleBase" id="RU003357"/>
    </source>
</evidence>
<dbReference type="InterPro" id="IPR023996">
    <property type="entry name" value="TonB-dep_OMP_SusC/RagA"/>
</dbReference>
<dbReference type="NCBIfam" id="TIGR04056">
    <property type="entry name" value="OMP_RagA_SusC"/>
    <property type="match status" value="1"/>
</dbReference>
<dbReference type="NCBIfam" id="TIGR04057">
    <property type="entry name" value="SusC_RagA_signa"/>
    <property type="match status" value="1"/>
</dbReference>
<evidence type="ECO:0000256" key="7">
    <source>
        <dbReference type="ARBA" id="ARBA00023136"/>
    </source>
</evidence>
<dbReference type="InterPro" id="IPR039426">
    <property type="entry name" value="TonB-dep_rcpt-like"/>
</dbReference>
<evidence type="ECO:0000256" key="9">
    <source>
        <dbReference type="ARBA" id="ARBA00023237"/>
    </source>
</evidence>
<dbReference type="Pfam" id="PF00593">
    <property type="entry name" value="TonB_dep_Rec_b-barrel"/>
    <property type="match status" value="1"/>
</dbReference>
<evidence type="ECO:0000256" key="3">
    <source>
        <dbReference type="ARBA" id="ARBA00022452"/>
    </source>
</evidence>
<gene>
    <name evidence="15" type="ORF">H9626_06560</name>
</gene>
<dbReference type="SUPFAM" id="SSF49464">
    <property type="entry name" value="Carboxypeptidase regulatory domain-like"/>
    <property type="match status" value="1"/>
</dbReference>
<feature type="signal peptide" evidence="12">
    <location>
        <begin position="1"/>
        <end position="25"/>
    </location>
</feature>
<accession>A0ABR8VAX2</accession>
<dbReference type="InterPro" id="IPR008969">
    <property type="entry name" value="CarboxyPept-like_regulatory"/>
</dbReference>
<organism evidence="15 16">
    <name type="scientific">Phocaeicola faecium</name>
    <dbReference type="NCBI Taxonomy" id="2762213"/>
    <lineage>
        <taxon>Bacteria</taxon>
        <taxon>Pseudomonadati</taxon>
        <taxon>Bacteroidota</taxon>
        <taxon>Bacteroidia</taxon>
        <taxon>Bacteroidales</taxon>
        <taxon>Bacteroidaceae</taxon>
        <taxon>Phocaeicola</taxon>
    </lineage>
</organism>
<proteinExistence type="inferred from homology"/>
<keyword evidence="3 10" id="KW-1134">Transmembrane beta strand</keyword>
<evidence type="ECO:0000313" key="15">
    <source>
        <dbReference type="EMBL" id="MBD8001880.1"/>
    </source>
</evidence>
<comment type="caution">
    <text evidence="15">The sequence shown here is derived from an EMBL/GenBank/DDBJ whole genome shotgun (WGS) entry which is preliminary data.</text>
</comment>
<evidence type="ECO:0000256" key="10">
    <source>
        <dbReference type="PROSITE-ProRule" id="PRU01360"/>
    </source>
</evidence>
<dbReference type="InterPro" id="IPR036942">
    <property type="entry name" value="Beta-barrel_TonB_sf"/>
</dbReference>
<dbReference type="Gene3D" id="2.170.130.10">
    <property type="entry name" value="TonB-dependent receptor, plug domain"/>
    <property type="match status" value="1"/>
</dbReference>
<keyword evidence="5 12" id="KW-0732">Signal</keyword>
<comment type="similarity">
    <text evidence="10 11">Belongs to the TonB-dependent receptor family.</text>
</comment>
<dbReference type="Pfam" id="PF07715">
    <property type="entry name" value="Plug"/>
    <property type="match status" value="1"/>
</dbReference>
<dbReference type="InterPro" id="IPR037066">
    <property type="entry name" value="Plug_dom_sf"/>
</dbReference>
<evidence type="ECO:0000256" key="5">
    <source>
        <dbReference type="ARBA" id="ARBA00022729"/>
    </source>
</evidence>
<evidence type="ECO:0000256" key="1">
    <source>
        <dbReference type="ARBA" id="ARBA00004571"/>
    </source>
</evidence>
<keyword evidence="8 15" id="KW-0675">Receptor</keyword>
<feature type="domain" description="TonB-dependent receptor-like beta-barrel" evidence="13">
    <location>
        <begin position="443"/>
        <end position="776"/>
    </location>
</feature>
<dbReference type="Gene3D" id="2.40.170.20">
    <property type="entry name" value="TonB-dependent receptor, beta-barrel domain"/>
    <property type="match status" value="1"/>
</dbReference>
<evidence type="ECO:0000259" key="14">
    <source>
        <dbReference type="Pfam" id="PF07715"/>
    </source>
</evidence>
<dbReference type="PROSITE" id="PS52016">
    <property type="entry name" value="TONB_DEPENDENT_REC_3"/>
    <property type="match status" value="1"/>
</dbReference>
<name>A0ABR8VAX2_9BACT</name>
<evidence type="ECO:0000259" key="13">
    <source>
        <dbReference type="Pfam" id="PF00593"/>
    </source>
</evidence>
<dbReference type="InterPro" id="IPR012910">
    <property type="entry name" value="Plug_dom"/>
</dbReference>
<dbReference type="Pfam" id="PF13715">
    <property type="entry name" value="CarbopepD_reg_2"/>
    <property type="match status" value="1"/>
</dbReference>
<dbReference type="InterPro" id="IPR023997">
    <property type="entry name" value="TonB-dep_OMP_SusC/RagA_CS"/>
</dbReference>
<evidence type="ECO:0000256" key="6">
    <source>
        <dbReference type="ARBA" id="ARBA00023077"/>
    </source>
</evidence>
<protein>
    <submittedName>
        <fullName evidence="15">TonB-dependent receptor</fullName>
    </submittedName>
</protein>
<comment type="subcellular location">
    <subcellularLocation>
        <location evidence="1 10">Cell outer membrane</location>
        <topology evidence="1 10">Multi-pass membrane protein</topology>
    </subcellularLocation>
</comment>
<sequence>MKTVHFTIRRVCLLVFSLVCLQMFAQQRVITGTVISSEDGEPLIGAAIAVLGHESQGAITDIDGKFSLEVQPDYKMVTVSYLGMKTLEVRIPNKRNTMNIVMQPDAVAMEEVVVTGYGNFTKSSFTGSANTLKGSMMKDIPVMSVEQKLQGMTTGVNITSSSGQPGANQSIRIRGMGSFNASQEPLFVIDGVPVTSGSLSSGGLDASYMNNSKTNIMATLNPSDIENITVIKDAAAASLYGSRAANGVILITTKKGSIGKAQVSLNISGGFSNSAVDFRPTLSGDDRRMMLYEGLVNYAQDRGMSSPTAYADQEIDKYASIPSMGYTDWSKELLRTATQQDYEASVSGGNDRTTFYASLGYNKQEGLAKNSALERYSARLNMTQKVGRYGEVGGNMMFSQLNQELNEERSSAINPFFATAVTMNPSMLVRDENGNYVGAYEGTSLNPLRDILTDYNRTRMTRMFATGYASVEPIKGLKIKETLSYDYNIQKDARYYNPLSSAGSKSGSDARTAKGFIEYGKLISSTSVNYIHTFADKHNLDVLAAYEVESYQTDKAVGEKYKLPSEILTEPDNASVLSAFQSSTQDYRMISYVSRLNYDYDDRYYVAGSFRRDGSSRLAPEGRWGNFWSVSGMWHISNESFMKPLKHVLSDLKIRASYGVNGNQPGSLYGYMGVYTYGQNYMEQSGSYESSQPNPNLKWEKNYNLNIGVDFSFINRIFLTVEYYNRDTKDLLYNMPISSTTGFTNYLANVGQLNNKGVELELRTLNFATNDFNWTTVLNLSHNKNKVVSLNGELDQSIEGNWFIHKVGYPYYTFYVKEYAGVNPQTGEAQYYLNTQDENGNYNRSLTTNPDEAQAIPYKSAEPKVSGGLTNILSYKWFDLSFTLTYSLGGYSFDKAGTYIENGTSSIYGGDSGSKGYNLPVYALDRWQKPGDVTDVPRFVYGQNASISNSSRYIHSTNHLRLKSLTFGYTLPSEWTSKALIDRARIYFSGSNLLTWAKWDQYDPETPVNGEVFCEAPAMRTFSFGVQLTF</sequence>
<feature type="domain" description="TonB-dependent receptor plug" evidence="14">
    <location>
        <begin position="122"/>
        <end position="248"/>
    </location>
</feature>
<keyword evidence="2 10" id="KW-0813">Transport</keyword>